<evidence type="ECO:0000256" key="7">
    <source>
        <dbReference type="PROSITE-ProRule" id="PRU00042"/>
    </source>
</evidence>
<dbReference type="InterPro" id="IPR050331">
    <property type="entry name" value="Zinc_finger"/>
</dbReference>
<accession>A0A2V3IL96</accession>
<dbReference type="SMART" id="SM00355">
    <property type="entry name" value="ZnF_C2H2"/>
    <property type="match status" value="3"/>
</dbReference>
<comment type="subcellular location">
    <subcellularLocation>
        <location evidence="1">Nucleus</location>
    </subcellularLocation>
</comment>
<evidence type="ECO:0000313" key="12">
    <source>
        <dbReference type="Proteomes" id="UP000247409"/>
    </source>
</evidence>
<feature type="signal peptide" evidence="9">
    <location>
        <begin position="1"/>
        <end position="34"/>
    </location>
</feature>
<feature type="chain" id="PRO_5016103829" description="C2H2-type domain-containing protein" evidence="9">
    <location>
        <begin position="35"/>
        <end position="629"/>
    </location>
</feature>
<dbReference type="PANTHER" id="PTHR16515:SF49">
    <property type="entry name" value="GASTRULA ZINC FINGER PROTEIN XLCGF49.1-LIKE-RELATED"/>
    <property type="match status" value="1"/>
</dbReference>
<dbReference type="GO" id="GO:0005634">
    <property type="term" value="C:nucleus"/>
    <property type="evidence" value="ECO:0007669"/>
    <property type="project" value="UniProtKB-SubCell"/>
</dbReference>
<protein>
    <recommendedName>
        <fullName evidence="10">C2H2-type domain-containing protein</fullName>
    </recommendedName>
</protein>
<name>A0A2V3IL96_9FLOR</name>
<keyword evidence="2" id="KW-0479">Metal-binding</keyword>
<keyword evidence="6" id="KW-0539">Nucleus</keyword>
<sequence length="629" mass="67043">MCRAVSAGVVKQGARFLSLLILLRQGALRHAVAALLTQRVHKVVQLHLRVGVPRRHLLLALPVTRVRLDVLLQLGLALAVVQVVDGFAVDEVAVVGVHLSQLALRAQPLGNGDRLASGRFERGLALVTGDVPLRPAAAAEQSKRNQDDDDATTHSFIQNALNPSTVPSTTPAQATINAQFPLLSPRPFALSPRLPSALPPSASPRVVEPVTPDRQPLPFSTDDPAVLCATAPLGTVDERAAAILFDTAPRRVHTRSAPPPAHHTDPDKIDAALSLQLPIDPVSSSQPLFRPSQASAPSLAWEPNPLISNSAASAAAVAAAAVSTTLPAQKVLSPFGLAPAPPVVSPYHWGKDPADPLSLPMPSRSQQPRLSPLPVPAKPRHNNRTLVGAAATAAAATAAAVAAANATAPCFTSSPTSGLAATAAPSPQTMPDITLLPSPTVARTLTEIEPMSDVPPRPAPISRHDSHQKKVRIHKVAIPNPTGVATSSFAPPDTTSDPLRCNMCGQRFARRSNLFKHLRSVHDDRRRFACQSCQYKFKRQDHLLKHRRSVHAGLRKFACDICGFGFAEKFNRDKHRRSIHMTQRAFQCPCGAYFQDREKMLKCLRCKERAIGLGAATAAAASIASGHSL</sequence>
<dbReference type="GO" id="GO:0008270">
    <property type="term" value="F:zinc ion binding"/>
    <property type="evidence" value="ECO:0007669"/>
    <property type="project" value="UniProtKB-KW"/>
</dbReference>
<proteinExistence type="predicted"/>
<gene>
    <name evidence="11" type="ORF">BWQ96_07468</name>
</gene>
<keyword evidence="5" id="KW-0862">Zinc</keyword>
<evidence type="ECO:0000256" key="4">
    <source>
        <dbReference type="ARBA" id="ARBA00022771"/>
    </source>
</evidence>
<keyword evidence="12" id="KW-1185">Reference proteome</keyword>
<dbReference type="OrthoDB" id="5693at2759"/>
<dbReference type="PROSITE" id="PS00028">
    <property type="entry name" value="ZINC_FINGER_C2H2_1"/>
    <property type="match status" value="3"/>
</dbReference>
<evidence type="ECO:0000256" key="1">
    <source>
        <dbReference type="ARBA" id="ARBA00004123"/>
    </source>
</evidence>
<dbReference type="Gene3D" id="3.30.160.60">
    <property type="entry name" value="Classic Zinc Finger"/>
    <property type="match status" value="2"/>
</dbReference>
<feature type="compositionally biased region" description="Polar residues" evidence="8">
    <location>
        <begin position="412"/>
        <end position="431"/>
    </location>
</feature>
<evidence type="ECO:0000256" key="8">
    <source>
        <dbReference type="SAM" id="MobiDB-lite"/>
    </source>
</evidence>
<evidence type="ECO:0000256" key="9">
    <source>
        <dbReference type="SAM" id="SignalP"/>
    </source>
</evidence>
<dbReference type="InterPro" id="IPR013087">
    <property type="entry name" value="Znf_C2H2_type"/>
</dbReference>
<feature type="region of interest" description="Disordered" evidence="8">
    <location>
        <begin position="354"/>
        <end position="378"/>
    </location>
</feature>
<dbReference type="EMBL" id="NBIV01000149">
    <property type="protein sequence ID" value="PXF42817.1"/>
    <property type="molecule type" value="Genomic_DNA"/>
</dbReference>
<evidence type="ECO:0000256" key="2">
    <source>
        <dbReference type="ARBA" id="ARBA00022723"/>
    </source>
</evidence>
<dbReference type="AlphaFoldDB" id="A0A2V3IL96"/>
<keyword evidence="4 7" id="KW-0863">Zinc-finger</keyword>
<dbReference type="InterPro" id="IPR036236">
    <property type="entry name" value="Znf_C2H2_sf"/>
</dbReference>
<evidence type="ECO:0000256" key="3">
    <source>
        <dbReference type="ARBA" id="ARBA00022737"/>
    </source>
</evidence>
<feature type="domain" description="C2H2-type" evidence="10">
    <location>
        <begin position="528"/>
        <end position="556"/>
    </location>
</feature>
<dbReference type="SUPFAM" id="SSF57667">
    <property type="entry name" value="beta-beta-alpha zinc fingers"/>
    <property type="match status" value="2"/>
</dbReference>
<comment type="caution">
    <text evidence="11">The sequence shown here is derived from an EMBL/GenBank/DDBJ whole genome shotgun (WGS) entry which is preliminary data.</text>
</comment>
<keyword evidence="3" id="KW-0677">Repeat</keyword>
<evidence type="ECO:0000256" key="5">
    <source>
        <dbReference type="ARBA" id="ARBA00022833"/>
    </source>
</evidence>
<evidence type="ECO:0000259" key="10">
    <source>
        <dbReference type="PROSITE" id="PS50157"/>
    </source>
</evidence>
<feature type="domain" description="C2H2-type" evidence="10">
    <location>
        <begin position="499"/>
        <end position="527"/>
    </location>
</feature>
<dbReference type="Proteomes" id="UP000247409">
    <property type="component" value="Unassembled WGS sequence"/>
</dbReference>
<reference evidence="11 12" key="1">
    <citation type="journal article" date="2018" name="Mol. Biol. Evol.">
        <title>Analysis of the draft genome of the red seaweed Gracilariopsis chorda provides insights into genome size evolution in Rhodophyta.</title>
        <authorList>
            <person name="Lee J."/>
            <person name="Yang E.C."/>
            <person name="Graf L."/>
            <person name="Yang J.H."/>
            <person name="Qiu H."/>
            <person name="Zel Zion U."/>
            <person name="Chan C.X."/>
            <person name="Stephens T.G."/>
            <person name="Weber A.P.M."/>
            <person name="Boo G.H."/>
            <person name="Boo S.M."/>
            <person name="Kim K.M."/>
            <person name="Shin Y."/>
            <person name="Jung M."/>
            <person name="Lee S.J."/>
            <person name="Yim H.S."/>
            <person name="Lee J.H."/>
            <person name="Bhattacharya D."/>
            <person name="Yoon H.S."/>
        </authorList>
    </citation>
    <scope>NUCLEOTIDE SEQUENCE [LARGE SCALE GENOMIC DNA]</scope>
    <source>
        <strain evidence="11 12">SKKU-2015</strain>
        <tissue evidence="11">Whole body</tissue>
    </source>
</reference>
<dbReference type="PROSITE" id="PS50157">
    <property type="entry name" value="ZINC_FINGER_C2H2_2"/>
    <property type="match status" value="3"/>
</dbReference>
<evidence type="ECO:0000313" key="11">
    <source>
        <dbReference type="EMBL" id="PXF42817.1"/>
    </source>
</evidence>
<organism evidence="11 12">
    <name type="scientific">Gracilariopsis chorda</name>
    <dbReference type="NCBI Taxonomy" id="448386"/>
    <lineage>
        <taxon>Eukaryota</taxon>
        <taxon>Rhodophyta</taxon>
        <taxon>Florideophyceae</taxon>
        <taxon>Rhodymeniophycidae</taxon>
        <taxon>Gracilariales</taxon>
        <taxon>Gracilariaceae</taxon>
        <taxon>Gracilariopsis</taxon>
    </lineage>
</organism>
<keyword evidence="9" id="KW-0732">Signal</keyword>
<feature type="domain" description="C2H2-type" evidence="10">
    <location>
        <begin position="557"/>
        <end position="585"/>
    </location>
</feature>
<dbReference type="Pfam" id="PF00096">
    <property type="entry name" value="zf-C2H2"/>
    <property type="match status" value="2"/>
</dbReference>
<dbReference type="STRING" id="448386.A0A2V3IL96"/>
<evidence type="ECO:0000256" key="6">
    <source>
        <dbReference type="ARBA" id="ARBA00023242"/>
    </source>
</evidence>
<feature type="region of interest" description="Disordered" evidence="8">
    <location>
        <begin position="412"/>
        <end position="433"/>
    </location>
</feature>
<dbReference type="GO" id="GO:0010468">
    <property type="term" value="P:regulation of gene expression"/>
    <property type="evidence" value="ECO:0007669"/>
    <property type="project" value="TreeGrafter"/>
</dbReference>
<dbReference type="PANTHER" id="PTHR16515">
    <property type="entry name" value="PR DOMAIN ZINC FINGER PROTEIN"/>
    <property type="match status" value="1"/>
</dbReference>